<evidence type="ECO:0000313" key="1">
    <source>
        <dbReference type="EMBL" id="SUS03370.1"/>
    </source>
</evidence>
<dbReference type="EMBL" id="UIDG01000001">
    <property type="protein sequence ID" value="SUS03370.1"/>
    <property type="molecule type" value="Genomic_DNA"/>
</dbReference>
<organism evidence="1">
    <name type="scientific">metagenome</name>
    <dbReference type="NCBI Taxonomy" id="256318"/>
    <lineage>
        <taxon>unclassified sequences</taxon>
        <taxon>metagenomes</taxon>
    </lineage>
</organism>
<gene>
    <name evidence="1" type="ORF">DF3PB_10122</name>
</gene>
<protein>
    <submittedName>
        <fullName evidence="1">Uncharacterized protein</fullName>
    </submittedName>
</protein>
<reference evidence="1" key="1">
    <citation type="submission" date="2018-07" db="EMBL/GenBank/DDBJ databases">
        <authorList>
            <person name="Quirk P.G."/>
            <person name="Krulwich T.A."/>
        </authorList>
    </citation>
    <scope>NUCLEOTIDE SEQUENCE</scope>
</reference>
<accession>A0A380T873</accession>
<proteinExistence type="predicted"/>
<sequence length="74" mass="8409">MWKVVWPSGSAFSTTHSTVIRFALGETEKDIFHREVVHIDPPTVKLRQLQSRGQTSSSRWSVRGVACPSHDLLY</sequence>
<dbReference type="AlphaFoldDB" id="A0A380T873"/>
<name>A0A380T873_9ZZZZ</name>